<evidence type="ECO:0000313" key="7">
    <source>
        <dbReference type="EMBL" id="SUB27062.1"/>
    </source>
</evidence>
<evidence type="ECO:0000256" key="4">
    <source>
        <dbReference type="ARBA" id="ARBA00022989"/>
    </source>
</evidence>
<dbReference type="InterPro" id="IPR001123">
    <property type="entry name" value="LeuE-type"/>
</dbReference>
<dbReference type="GO" id="GO:0015171">
    <property type="term" value="F:amino acid transmembrane transporter activity"/>
    <property type="evidence" value="ECO:0007669"/>
    <property type="project" value="TreeGrafter"/>
</dbReference>
<evidence type="ECO:0000256" key="1">
    <source>
        <dbReference type="ARBA" id="ARBA00004651"/>
    </source>
</evidence>
<evidence type="ECO:0000313" key="8">
    <source>
        <dbReference type="EMBL" id="TDP27286.1"/>
    </source>
</evidence>
<protein>
    <submittedName>
        <fullName evidence="8">L-lysine exporter family protein LysE/ArgO</fullName>
    </submittedName>
    <submittedName>
        <fullName evidence="7">Putative amino-acid transporter</fullName>
    </submittedName>
</protein>
<evidence type="ECO:0000256" key="3">
    <source>
        <dbReference type="ARBA" id="ARBA00022692"/>
    </source>
</evidence>
<dbReference type="Pfam" id="PF01810">
    <property type="entry name" value="LysE"/>
    <property type="match status" value="1"/>
</dbReference>
<feature type="transmembrane region" description="Helical" evidence="6">
    <location>
        <begin position="171"/>
        <end position="194"/>
    </location>
</feature>
<feature type="transmembrane region" description="Helical" evidence="6">
    <location>
        <begin position="28"/>
        <end position="49"/>
    </location>
</feature>
<dbReference type="Proteomes" id="UP000294683">
    <property type="component" value="Unassembled WGS sequence"/>
</dbReference>
<accession>A0A379AZ86</accession>
<evidence type="ECO:0000256" key="5">
    <source>
        <dbReference type="ARBA" id="ARBA00023136"/>
    </source>
</evidence>
<feature type="transmembrane region" description="Helical" evidence="6">
    <location>
        <begin position="206"/>
        <end position="227"/>
    </location>
</feature>
<keyword evidence="3 6" id="KW-0812">Transmembrane</keyword>
<evidence type="ECO:0000313" key="9">
    <source>
        <dbReference type="Proteomes" id="UP000255113"/>
    </source>
</evidence>
<keyword evidence="5 6" id="KW-0472">Membrane</keyword>
<keyword evidence="10" id="KW-1185">Reference proteome</keyword>
<reference evidence="7 9" key="1">
    <citation type="submission" date="2018-06" db="EMBL/GenBank/DDBJ databases">
        <authorList>
            <consortium name="Pathogen Informatics"/>
            <person name="Doyle S."/>
        </authorList>
    </citation>
    <scope>NUCLEOTIDE SEQUENCE [LARGE SCALE GENOMIC DNA]</scope>
    <source>
        <strain evidence="7 9">NCTC11188</strain>
    </source>
</reference>
<evidence type="ECO:0000256" key="6">
    <source>
        <dbReference type="SAM" id="Phobius"/>
    </source>
</evidence>
<feature type="transmembrane region" description="Helical" evidence="6">
    <location>
        <begin position="134"/>
        <end position="151"/>
    </location>
</feature>
<sequence length="228" mass="25087">MRLIIFTCGFYNRHFESLGDHKGKAMEFYLQGFLMCFGLIATIGAQNTFLLKQGLLKQHVFVLCVLFFLCDCLLFSLGVFGLGHFISQEKIASVVLALVGGLFLLVYGGRAFLSAYRNNTALALEQGASLSLKRTVAIALALTFLNPHVYLDTIVIVGGIAGTLSIEHKTAFLIGTISASGLWFFSVGYGARLLIPFFQKAITWRLLDCSTGIIMWFIAFSLIKYALA</sequence>
<comment type="subcellular location">
    <subcellularLocation>
        <location evidence="1">Cell membrane</location>
        <topology evidence="1">Multi-pass membrane protein</topology>
    </subcellularLocation>
</comment>
<dbReference type="AlphaFoldDB" id="A0A379AZ86"/>
<dbReference type="PANTHER" id="PTHR30086">
    <property type="entry name" value="ARGININE EXPORTER PROTEIN ARGO"/>
    <property type="match status" value="1"/>
</dbReference>
<keyword evidence="4 6" id="KW-1133">Transmembrane helix</keyword>
<evidence type="ECO:0000256" key="2">
    <source>
        <dbReference type="ARBA" id="ARBA00022475"/>
    </source>
</evidence>
<reference evidence="8 10" key="2">
    <citation type="submission" date="2019-03" db="EMBL/GenBank/DDBJ databases">
        <title>Genomic Encyclopedia of Type Strains, Phase IV (KMG-IV): sequencing the most valuable type-strain genomes for metagenomic binning, comparative biology and taxonomic classification.</title>
        <authorList>
            <person name="Goeker M."/>
        </authorList>
    </citation>
    <scope>NUCLEOTIDE SEQUENCE [LARGE SCALE GENOMIC DNA]</scope>
    <source>
        <strain evidence="8 10">DSM 17481</strain>
    </source>
</reference>
<dbReference type="PANTHER" id="PTHR30086:SF20">
    <property type="entry name" value="ARGININE EXPORTER PROTEIN ARGO-RELATED"/>
    <property type="match status" value="1"/>
</dbReference>
<dbReference type="GO" id="GO:0005886">
    <property type="term" value="C:plasma membrane"/>
    <property type="evidence" value="ECO:0007669"/>
    <property type="project" value="UniProtKB-SubCell"/>
</dbReference>
<organism evidence="7 9">
    <name type="scientific">Avibacterium gallinarum</name>
    <name type="common">Pasteurella gallinarum</name>
    <dbReference type="NCBI Taxonomy" id="755"/>
    <lineage>
        <taxon>Bacteria</taxon>
        <taxon>Pseudomonadati</taxon>
        <taxon>Pseudomonadota</taxon>
        <taxon>Gammaproteobacteria</taxon>
        <taxon>Pasteurellales</taxon>
        <taxon>Pasteurellaceae</taxon>
        <taxon>Avibacterium</taxon>
    </lineage>
</organism>
<proteinExistence type="predicted"/>
<dbReference type="EMBL" id="UGSQ01000003">
    <property type="protein sequence ID" value="SUB27062.1"/>
    <property type="molecule type" value="Genomic_DNA"/>
</dbReference>
<keyword evidence="2" id="KW-1003">Cell membrane</keyword>
<dbReference type="Proteomes" id="UP000255113">
    <property type="component" value="Unassembled WGS sequence"/>
</dbReference>
<feature type="transmembrane region" description="Helical" evidence="6">
    <location>
        <begin position="61"/>
        <end position="85"/>
    </location>
</feature>
<dbReference type="EMBL" id="SNXJ01000015">
    <property type="protein sequence ID" value="TDP27286.1"/>
    <property type="molecule type" value="Genomic_DNA"/>
</dbReference>
<evidence type="ECO:0000313" key="10">
    <source>
        <dbReference type="Proteomes" id="UP000294683"/>
    </source>
</evidence>
<gene>
    <name evidence="7" type="primary">argO</name>
    <name evidence="8" type="ORF">EV689_11526</name>
    <name evidence="7" type="ORF">NCTC11188_01432</name>
</gene>
<feature type="transmembrane region" description="Helical" evidence="6">
    <location>
        <begin position="91"/>
        <end position="113"/>
    </location>
</feature>
<name>A0A379AZ86_AVIGA</name>